<organism evidence="2 3">
    <name type="scientific">Natrialba swarupiae</name>
    <dbReference type="NCBI Taxonomy" id="2448032"/>
    <lineage>
        <taxon>Archaea</taxon>
        <taxon>Methanobacteriati</taxon>
        <taxon>Methanobacteriota</taxon>
        <taxon>Stenosarchaea group</taxon>
        <taxon>Halobacteria</taxon>
        <taxon>Halobacteriales</taxon>
        <taxon>Natrialbaceae</taxon>
        <taxon>Natrialba</taxon>
    </lineage>
</organism>
<keyword evidence="3" id="KW-1185">Reference proteome</keyword>
<name>A0A5D5AP74_9EURY</name>
<protein>
    <submittedName>
        <fullName evidence="2">Pyridoxamine 5'-phosphate oxidase family protein</fullName>
    </submittedName>
</protein>
<dbReference type="GO" id="GO:0016627">
    <property type="term" value="F:oxidoreductase activity, acting on the CH-CH group of donors"/>
    <property type="evidence" value="ECO:0007669"/>
    <property type="project" value="TreeGrafter"/>
</dbReference>
<dbReference type="GO" id="GO:0005829">
    <property type="term" value="C:cytosol"/>
    <property type="evidence" value="ECO:0007669"/>
    <property type="project" value="TreeGrafter"/>
</dbReference>
<evidence type="ECO:0000313" key="2">
    <source>
        <dbReference type="EMBL" id="TYT62813.1"/>
    </source>
</evidence>
<dbReference type="SUPFAM" id="SSF50475">
    <property type="entry name" value="FMN-binding split barrel"/>
    <property type="match status" value="1"/>
</dbReference>
<evidence type="ECO:0000256" key="1">
    <source>
        <dbReference type="ARBA" id="ARBA00023002"/>
    </source>
</evidence>
<dbReference type="InterPro" id="IPR052019">
    <property type="entry name" value="F420H2_bilvrd_red/Heme_oxyg"/>
</dbReference>
<reference evidence="2 3" key="1">
    <citation type="submission" date="2019-08" db="EMBL/GenBank/DDBJ databases">
        <title>Archaea genome.</title>
        <authorList>
            <person name="Kajale S."/>
            <person name="Shouche Y."/>
            <person name="Deshpande N."/>
            <person name="Sharma A."/>
        </authorList>
    </citation>
    <scope>NUCLEOTIDE SEQUENCE [LARGE SCALE GENOMIC DNA]</scope>
    <source>
        <strain evidence="2 3">ESP3B_9</strain>
    </source>
</reference>
<dbReference type="AlphaFoldDB" id="A0A5D5AP74"/>
<dbReference type="GO" id="GO:0070967">
    <property type="term" value="F:coenzyme F420 binding"/>
    <property type="evidence" value="ECO:0007669"/>
    <property type="project" value="TreeGrafter"/>
</dbReference>
<dbReference type="Proteomes" id="UP000324104">
    <property type="component" value="Unassembled WGS sequence"/>
</dbReference>
<accession>A0A5D5AP74</accession>
<dbReference type="InterPro" id="IPR012349">
    <property type="entry name" value="Split_barrel_FMN-bd"/>
</dbReference>
<dbReference type="EMBL" id="VTAW01000005">
    <property type="protein sequence ID" value="TYT62813.1"/>
    <property type="molecule type" value="Genomic_DNA"/>
</dbReference>
<proteinExistence type="predicted"/>
<evidence type="ECO:0000313" key="3">
    <source>
        <dbReference type="Proteomes" id="UP000324104"/>
    </source>
</evidence>
<dbReference type="RefSeq" id="WP_149080542.1">
    <property type="nucleotide sequence ID" value="NZ_VTAW01000005.1"/>
</dbReference>
<dbReference type="PANTHER" id="PTHR35176:SF6">
    <property type="entry name" value="HEME OXYGENASE HI_0854-RELATED"/>
    <property type="match status" value="1"/>
</dbReference>
<keyword evidence="1" id="KW-0560">Oxidoreductase</keyword>
<comment type="caution">
    <text evidence="2">The sequence shown here is derived from an EMBL/GenBank/DDBJ whole genome shotgun (WGS) entry which is preliminary data.</text>
</comment>
<dbReference type="PANTHER" id="PTHR35176">
    <property type="entry name" value="HEME OXYGENASE HI_0854-RELATED"/>
    <property type="match status" value="1"/>
</dbReference>
<dbReference type="Gene3D" id="2.30.110.10">
    <property type="entry name" value="Electron Transport, Fmn-binding Protein, Chain A"/>
    <property type="match status" value="1"/>
</dbReference>
<sequence length="149" mass="17070">MIEFRGPWTGDDVETFLQDVRVPIRLATRKPDGSLWIVPLWYRYRDGCFECATGANAHLVEFLRANSDVGFDVSTNEIPYRGVRGSGTATLTADEDSTVLRELIDRYLDGTDSALAERLLDDDREEVRILIEPNRIYSWDYTERMSDVS</sequence>
<gene>
    <name evidence="2" type="ORF">FYC77_05700</name>
</gene>